<feature type="region of interest" description="Disordered" evidence="1">
    <location>
        <begin position="231"/>
        <end position="269"/>
    </location>
</feature>
<dbReference type="OrthoDB" id="2593559at2759"/>
<feature type="region of interest" description="Disordered" evidence="1">
    <location>
        <begin position="15"/>
        <end position="35"/>
    </location>
</feature>
<comment type="caution">
    <text evidence="3">The sequence shown here is derived from an EMBL/GenBank/DDBJ whole genome shotgun (WGS) entry which is preliminary data.</text>
</comment>
<feature type="region of interest" description="Disordered" evidence="1">
    <location>
        <begin position="155"/>
        <end position="211"/>
    </location>
</feature>
<gene>
    <name evidence="3" type="ORF">D9611_006648</name>
</gene>
<evidence type="ECO:0000313" key="4">
    <source>
        <dbReference type="Proteomes" id="UP000541558"/>
    </source>
</evidence>
<proteinExistence type="predicted"/>
<organism evidence="3 4">
    <name type="scientific">Ephemerocybe angulata</name>
    <dbReference type="NCBI Taxonomy" id="980116"/>
    <lineage>
        <taxon>Eukaryota</taxon>
        <taxon>Fungi</taxon>
        <taxon>Dikarya</taxon>
        <taxon>Basidiomycota</taxon>
        <taxon>Agaricomycotina</taxon>
        <taxon>Agaricomycetes</taxon>
        <taxon>Agaricomycetidae</taxon>
        <taxon>Agaricales</taxon>
        <taxon>Agaricineae</taxon>
        <taxon>Psathyrellaceae</taxon>
        <taxon>Ephemerocybe</taxon>
    </lineage>
</organism>
<dbReference type="Pfam" id="PF24016">
    <property type="entry name" value="DUF7330"/>
    <property type="match status" value="1"/>
</dbReference>
<dbReference type="AlphaFoldDB" id="A0A8H5C7B3"/>
<evidence type="ECO:0000259" key="2">
    <source>
        <dbReference type="Pfam" id="PF24016"/>
    </source>
</evidence>
<feature type="region of interest" description="Disordered" evidence="1">
    <location>
        <begin position="737"/>
        <end position="830"/>
    </location>
</feature>
<sequence length="869" mass="93289">MRPYSFHRAVFEDVSSNEATPRSRAQLEPFRSSPSYHQDAFFLGSKRDSVQSYSYGHVRSGSLHSSMSTPSISASPSDGYSKIPIPSRLNKGFYVVSRKNENENEERRSADVVGSESVADVDASPGTISAKAFRRSVAGSGVHLELQHVNMSSLSINAPPAPARRSQSQSQIPQPKNRRTVSDSAYDGIQQHPPPLAPHTPDGGSTISIDDASNFSDLVENTSFFREIMDSRPLSEPQQTPRPHDAPRPALESPRLLSPTSVPQSLSKPFPSIQSSNFVRISRRARAPAVPEIPSKKGKSPSPLMRLFSPSKPRRYKPITPMDKSVLTIGARPSWITGTFVIDPRLRVPGGILSSSGRRAGVDGEKKNLVLEVENGGIDVTVRLVPSDSLPERVRYTSIDLRLKGFADVLGTSSSVKQQKDGKINSKKAKPEVQVLDSFPIIARVDAPHPRPPIYLYASTIDRPLETPQANHSPPTPGTTPNSVSVDSAGYHPDHKSEPALSRSPTAATIATKRLSKTSGPRPYHLPSSLVSPSPETIYLHGAGLVPPQATPPFPASMYLPPSHSKPNVTNGNGHGFSPNSSIGGRQSAPHGHLLFPSLHPTLNASLAPPQADSDSPIHLHLPLSFRGPITIMVHRVTEEGGVGAHVILSTGVQRQAVLLQETECGQVYFVGGLRRDAEDGEPAIQDKETIEEDSGTAEGDSHGDEEELDGLTGGRSPVRNPRLAMYRGLSNGYEAASSVLDSPSPKERHHRRNASSTSTATAATGSRHRRAHSRKAPPSDDGETIKVSRQSARHVHAMQQPQDSSNASSGSGAEGTSEGQCDGSGRLGNGGRLDVGAGFGNEGEATWMGDRVDLVVGKGKINLRFFDE</sequence>
<feature type="compositionally biased region" description="Low complexity" evidence="1">
    <location>
        <begin position="65"/>
        <end position="77"/>
    </location>
</feature>
<feature type="compositionally biased region" description="Polar residues" evidence="1">
    <location>
        <begin position="258"/>
        <end position="269"/>
    </location>
</feature>
<protein>
    <recommendedName>
        <fullName evidence="2">DUF7330 domain-containing protein</fullName>
    </recommendedName>
</protein>
<dbReference type="Proteomes" id="UP000541558">
    <property type="component" value="Unassembled WGS sequence"/>
</dbReference>
<feature type="compositionally biased region" description="Basic residues" evidence="1">
    <location>
        <begin position="767"/>
        <end position="776"/>
    </location>
</feature>
<feature type="region of interest" description="Disordered" evidence="1">
    <location>
        <begin position="679"/>
        <end position="722"/>
    </location>
</feature>
<evidence type="ECO:0000256" key="1">
    <source>
        <dbReference type="SAM" id="MobiDB-lite"/>
    </source>
</evidence>
<dbReference type="EMBL" id="JAACJK010000058">
    <property type="protein sequence ID" value="KAF5336469.1"/>
    <property type="molecule type" value="Genomic_DNA"/>
</dbReference>
<feature type="domain" description="DUF7330" evidence="2">
    <location>
        <begin position="332"/>
        <end position="401"/>
    </location>
</feature>
<feature type="compositionally biased region" description="Polar residues" evidence="1">
    <location>
        <begin position="468"/>
        <end position="486"/>
    </location>
</feature>
<feature type="compositionally biased region" description="Low complexity" evidence="1">
    <location>
        <begin position="805"/>
        <end position="820"/>
    </location>
</feature>
<feature type="region of interest" description="Disordered" evidence="1">
    <location>
        <begin position="556"/>
        <end position="597"/>
    </location>
</feature>
<name>A0A8H5C7B3_9AGAR</name>
<feature type="region of interest" description="Disordered" evidence="1">
    <location>
        <begin position="465"/>
        <end position="508"/>
    </location>
</feature>
<accession>A0A8H5C7B3</accession>
<feature type="region of interest" description="Disordered" evidence="1">
    <location>
        <begin position="284"/>
        <end position="319"/>
    </location>
</feature>
<feature type="compositionally biased region" description="Polar residues" evidence="1">
    <location>
        <begin position="565"/>
        <end position="585"/>
    </location>
</feature>
<reference evidence="3 4" key="1">
    <citation type="journal article" date="2020" name="ISME J.">
        <title>Uncovering the hidden diversity of litter-decomposition mechanisms in mushroom-forming fungi.</title>
        <authorList>
            <person name="Floudas D."/>
            <person name="Bentzer J."/>
            <person name="Ahren D."/>
            <person name="Johansson T."/>
            <person name="Persson P."/>
            <person name="Tunlid A."/>
        </authorList>
    </citation>
    <scope>NUCLEOTIDE SEQUENCE [LARGE SCALE GENOMIC DNA]</scope>
    <source>
        <strain evidence="3 4">CBS 175.51</strain>
    </source>
</reference>
<keyword evidence="4" id="KW-1185">Reference proteome</keyword>
<feature type="compositionally biased region" description="Low complexity" evidence="1">
    <location>
        <begin position="755"/>
        <end position="766"/>
    </location>
</feature>
<feature type="region of interest" description="Disordered" evidence="1">
    <location>
        <begin position="60"/>
        <end position="80"/>
    </location>
</feature>
<evidence type="ECO:0000313" key="3">
    <source>
        <dbReference type="EMBL" id="KAF5336469.1"/>
    </source>
</evidence>
<dbReference type="InterPro" id="IPR055754">
    <property type="entry name" value="DUF7330"/>
</dbReference>